<organism evidence="2">
    <name type="scientific">Sesamum latifolium</name>
    <dbReference type="NCBI Taxonomy" id="2727402"/>
    <lineage>
        <taxon>Eukaryota</taxon>
        <taxon>Viridiplantae</taxon>
        <taxon>Streptophyta</taxon>
        <taxon>Embryophyta</taxon>
        <taxon>Tracheophyta</taxon>
        <taxon>Spermatophyta</taxon>
        <taxon>Magnoliopsida</taxon>
        <taxon>eudicotyledons</taxon>
        <taxon>Gunneridae</taxon>
        <taxon>Pentapetalae</taxon>
        <taxon>asterids</taxon>
        <taxon>lamiids</taxon>
        <taxon>Lamiales</taxon>
        <taxon>Pedaliaceae</taxon>
        <taxon>Sesamum</taxon>
    </lineage>
</organism>
<proteinExistence type="predicted"/>
<feature type="domain" description="Reverse transcriptase" evidence="1">
    <location>
        <begin position="6"/>
        <end position="97"/>
    </location>
</feature>
<dbReference type="AlphaFoldDB" id="A0AAW2XNA4"/>
<name>A0AAW2XNA4_9LAMI</name>
<evidence type="ECO:0000259" key="1">
    <source>
        <dbReference type="Pfam" id="PF00078"/>
    </source>
</evidence>
<accession>A0AAW2XNA4</accession>
<dbReference type="InterPro" id="IPR052343">
    <property type="entry name" value="Retrotransposon-Effector_Assoc"/>
</dbReference>
<dbReference type="InterPro" id="IPR000477">
    <property type="entry name" value="RT_dom"/>
</dbReference>
<dbReference type="Pfam" id="PF00078">
    <property type="entry name" value="RVT_1"/>
    <property type="match status" value="1"/>
</dbReference>
<comment type="caution">
    <text evidence="2">The sequence shown here is derived from an EMBL/GenBank/DDBJ whole genome shotgun (WGS) entry which is preliminary data.</text>
</comment>
<dbReference type="EMBL" id="JACGWN010000003">
    <property type="protein sequence ID" value="KAL0455530.1"/>
    <property type="molecule type" value="Genomic_DNA"/>
</dbReference>
<sequence length="114" mass="12986">MLAILRLFQFPPQFTAWIEECISTASFSVCLNGTPHGFFAGARGLRPGDPISPYLFVLVMEVLHLILRQLIEQGRGFKYHWRCKELSLFQLCFADDLERFALLSGLHANPTWAS</sequence>
<evidence type="ECO:0000313" key="2">
    <source>
        <dbReference type="EMBL" id="KAL0455530.1"/>
    </source>
</evidence>
<dbReference type="PANTHER" id="PTHR46890">
    <property type="entry name" value="NON-LTR RETROLELEMENT REVERSE TRANSCRIPTASE-LIKE PROTEIN-RELATED"/>
    <property type="match status" value="1"/>
</dbReference>
<reference evidence="2" key="1">
    <citation type="submission" date="2020-06" db="EMBL/GenBank/DDBJ databases">
        <authorList>
            <person name="Li T."/>
            <person name="Hu X."/>
            <person name="Zhang T."/>
            <person name="Song X."/>
            <person name="Zhang H."/>
            <person name="Dai N."/>
            <person name="Sheng W."/>
            <person name="Hou X."/>
            <person name="Wei L."/>
        </authorList>
    </citation>
    <scope>NUCLEOTIDE SEQUENCE</scope>
    <source>
        <strain evidence="2">KEN1</strain>
        <tissue evidence="2">Leaf</tissue>
    </source>
</reference>
<reference evidence="2" key="2">
    <citation type="journal article" date="2024" name="Plant">
        <title>Genomic evolution and insights into agronomic trait innovations of Sesamum species.</title>
        <authorList>
            <person name="Miao H."/>
            <person name="Wang L."/>
            <person name="Qu L."/>
            <person name="Liu H."/>
            <person name="Sun Y."/>
            <person name="Le M."/>
            <person name="Wang Q."/>
            <person name="Wei S."/>
            <person name="Zheng Y."/>
            <person name="Lin W."/>
            <person name="Duan Y."/>
            <person name="Cao H."/>
            <person name="Xiong S."/>
            <person name="Wang X."/>
            <person name="Wei L."/>
            <person name="Li C."/>
            <person name="Ma Q."/>
            <person name="Ju M."/>
            <person name="Zhao R."/>
            <person name="Li G."/>
            <person name="Mu C."/>
            <person name="Tian Q."/>
            <person name="Mei H."/>
            <person name="Zhang T."/>
            <person name="Gao T."/>
            <person name="Zhang H."/>
        </authorList>
    </citation>
    <scope>NUCLEOTIDE SEQUENCE</scope>
    <source>
        <strain evidence="2">KEN1</strain>
    </source>
</reference>
<gene>
    <name evidence="2" type="ORF">Slati_0892200</name>
</gene>
<protein>
    <submittedName>
        <fullName evidence="2">Mitochondrial protein</fullName>
    </submittedName>
</protein>
<dbReference type="PANTHER" id="PTHR46890:SF48">
    <property type="entry name" value="RNA-DIRECTED DNA POLYMERASE"/>
    <property type="match status" value="1"/>
</dbReference>